<dbReference type="InterPro" id="IPR036397">
    <property type="entry name" value="RNaseH_sf"/>
</dbReference>
<dbReference type="Proteomes" id="UP001165287">
    <property type="component" value="Unassembled WGS sequence"/>
</dbReference>
<accession>A0ABS7URB0</accession>
<dbReference type="Gene3D" id="3.30.420.10">
    <property type="entry name" value="Ribonuclease H-like superfamily/Ribonuclease H"/>
    <property type="match status" value="1"/>
</dbReference>
<dbReference type="Pfam" id="PF00929">
    <property type="entry name" value="RNase_T"/>
    <property type="match status" value="1"/>
</dbReference>
<comment type="caution">
    <text evidence="2">The sequence shown here is derived from an EMBL/GenBank/DDBJ whole genome shotgun (WGS) entry which is preliminary data.</text>
</comment>
<dbReference type="RefSeq" id="WP_224138863.1">
    <property type="nucleotide sequence ID" value="NZ_JAIQUM010000017.1"/>
</dbReference>
<proteinExistence type="predicted"/>
<keyword evidence="3" id="KW-1185">Reference proteome</keyword>
<dbReference type="InterPro" id="IPR013520">
    <property type="entry name" value="Ribonucl_H"/>
</dbReference>
<reference evidence="2" key="1">
    <citation type="submission" date="2024-05" db="EMBL/GenBank/DDBJ databases">
        <title>Metabacillus sp. nov., isolated from the rhizosphere soil of tomato plants.</title>
        <authorList>
            <person name="Ma R."/>
        </authorList>
    </citation>
    <scope>NUCLEOTIDE SEQUENCE</scope>
    <source>
        <strain evidence="2">DBTR6</strain>
    </source>
</reference>
<protein>
    <submittedName>
        <fullName evidence="2">DNA polymerase III subunit epsilon</fullName>
    </submittedName>
</protein>
<dbReference type="SUPFAM" id="SSF53098">
    <property type="entry name" value="Ribonuclease H-like"/>
    <property type="match status" value="1"/>
</dbReference>
<gene>
    <name evidence="2" type="ORF">K9V48_10150</name>
</gene>
<dbReference type="CDD" id="cd06127">
    <property type="entry name" value="DEDDh"/>
    <property type="match status" value="1"/>
</dbReference>
<feature type="domain" description="Exonuclease" evidence="1">
    <location>
        <begin position="9"/>
        <end position="178"/>
    </location>
</feature>
<dbReference type="SMART" id="SM00479">
    <property type="entry name" value="EXOIII"/>
    <property type="match status" value="1"/>
</dbReference>
<evidence type="ECO:0000259" key="1">
    <source>
        <dbReference type="SMART" id="SM00479"/>
    </source>
</evidence>
<dbReference type="EMBL" id="JAIQUM010000017">
    <property type="protein sequence ID" value="MBZ5750602.1"/>
    <property type="molecule type" value="Genomic_DNA"/>
</dbReference>
<evidence type="ECO:0000313" key="2">
    <source>
        <dbReference type="EMBL" id="MBZ5750602.1"/>
    </source>
</evidence>
<name>A0ABS7URB0_9BACI</name>
<sequence>MSSHKKLGLVLDVETTGLSPYADEIIELAMKLFSFNEVSGEVLEVIDEVTFLREPMSVSARQNYEHAYEIHGISFEMVAGKSFDDEKIAQFFNRTDAIFAHNASFDRSFLVQMYPDVNQLKWYCTMRGVAWKDYGMYNSKLLTLLKYYGITDYQSHRAMDDITNLLKLIKKGNPYGDLFLQEILTRGPMRKYKPAARQVQRKSVYKF</sequence>
<organism evidence="2 3">
    <name type="scientific">Metabacillus rhizolycopersici</name>
    <dbReference type="NCBI Taxonomy" id="2875709"/>
    <lineage>
        <taxon>Bacteria</taxon>
        <taxon>Bacillati</taxon>
        <taxon>Bacillota</taxon>
        <taxon>Bacilli</taxon>
        <taxon>Bacillales</taxon>
        <taxon>Bacillaceae</taxon>
        <taxon>Metabacillus</taxon>
    </lineage>
</organism>
<dbReference type="InterPro" id="IPR012337">
    <property type="entry name" value="RNaseH-like_sf"/>
</dbReference>
<evidence type="ECO:0000313" key="3">
    <source>
        <dbReference type="Proteomes" id="UP001165287"/>
    </source>
</evidence>
<dbReference type="PANTHER" id="PTHR30231">
    <property type="entry name" value="DNA POLYMERASE III SUBUNIT EPSILON"/>
    <property type="match status" value="1"/>
</dbReference>
<dbReference type="PANTHER" id="PTHR30231:SF37">
    <property type="entry name" value="EXODEOXYRIBONUCLEASE 10"/>
    <property type="match status" value="1"/>
</dbReference>